<accession>A0ACC0K1X7</accession>
<reference evidence="1 2" key="1">
    <citation type="journal article" date="2022" name="Genome Biol. Evol.">
        <title>The Spruce Budworm Genome: Reconstructing the Evolutionary History of Antifreeze Proteins.</title>
        <authorList>
            <person name="Beliveau C."/>
            <person name="Gagne P."/>
            <person name="Picq S."/>
            <person name="Vernygora O."/>
            <person name="Keeling C.I."/>
            <person name="Pinkney K."/>
            <person name="Doucet D."/>
            <person name="Wen F."/>
            <person name="Johnston J.S."/>
            <person name="Maaroufi H."/>
            <person name="Boyle B."/>
            <person name="Laroche J."/>
            <person name="Dewar K."/>
            <person name="Juretic N."/>
            <person name="Blackburn G."/>
            <person name="Nisole A."/>
            <person name="Brunet B."/>
            <person name="Brandao M."/>
            <person name="Lumley L."/>
            <person name="Duan J."/>
            <person name="Quan G."/>
            <person name="Lucarotti C.J."/>
            <person name="Roe A.D."/>
            <person name="Sperling F.A.H."/>
            <person name="Levesque R.C."/>
            <person name="Cusson M."/>
        </authorList>
    </citation>
    <scope>NUCLEOTIDE SEQUENCE [LARGE SCALE GENOMIC DNA]</scope>
    <source>
        <strain evidence="1">Glfc:IPQL:Cfum</strain>
    </source>
</reference>
<gene>
    <name evidence="1" type="ORF">MSG28_000584</name>
</gene>
<sequence>MGAFCPSAPTPPSPPLVVATAWAFWLPPVLYGIYFHRKSSSTSILQRDQGSPTHKPLPPVKKQAKAASALIVRHARSAYARSAVLAWSGLYAASLALFVHAQTYVQVLWQDIQRDDEEPAVQTLVGAGGAFAAASWSRTPLPAAAAAVQATAVFLGSYLPNIYVSYVAYIVMGSLFHFTITLAR</sequence>
<dbReference type="EMBL" id="CM046131">
    <property type="protein sequence ID" value="KAI8430247.1"/>
    <property type="molecule type" value="Genomic_DNA"/>
</dbReference>
<organism evidence="1 2">
    <name type="scientific">Choristoneura fumiferana</name>
    <name type="common">Spruce budworm moth</name>
    <name type="synonym">Archips fumiferana</name>
    <dbReference type="NCBI Taxonomy" id="7141"/>
    <lineage>
        <taxon>Eukaryota</taxon>
        <taxon>Metazoa</taxon>
        <taxon>Ecdysozoa</taxon>
        <taxon>Arthropoda</taxon>
        <taxon>Hexapoda</taxon>
        <taxon>Insecta</taxon>
        <taxon>Pterygota</taxon>
        <taxon>Neoptera</taxon>
        <taxon>Endopterygota</taxon>
        <taxon>Lepidoptera</taxon>
        <taxon>Glossata</taxon>
        <taxon>Ditrysia</taxon>
        <taxon>Tortricoidea</taxon>
        <taxon>Tortricidae</taxon>
        <taxon>Tortricinae</taxon>
        <taxon>Choristoneura</taxon>
    </lineage>
</organism>
<comment type="caution">
    <text evidence="1">The sequence shown here is derived from an EMBL/GenBank/DDBJ whole genome shotgun (WGS) entry which is preliminary data.</text>
</comment>
<evidence type="ECO:0000313" key="1">
    <source>
        <dbReference type="EMBL" id="KAI8430247.1"/>
    </source>
</evidence>
<keyword evidence="2" id="KW-1185">Reference proteome</keyword>
<proteinExistence type="predicted"/>
<protein>
    <submittedName>
        <fullName evidence="1">Uncharacterized protein</fullName>
    </submittedName>
</protein>
<evidence type="ECO:0000313" key="2">
    <source>
        <dbReference type="Proteomes" id="UP001064048"/>
    </source>
</evidence>
<dbReference type="Proteomes" id="UP001064048">
    <property type="component" value="Chromosome Z"/>
</dbReference>
<name>A0ACC0K1X7_CHOFU</name>